<name>A0A8T1TMD4_9STRA</name>
<organism evidence="1 2">
    <name type="scientific">Phytophthora cactorum</name>
    <dbReference type="NCBI Taxonomy" id="29920"/>
    <lineage>
        <taxon>Eukaryota</taxon>
        <taxon>Sar</taxon>
        <taxon>Stramenopiles</taxon>
        <taxon>Oomycota</taxon>
        <taxon>Peronosporomycetes</taxon>
        <taxon>Peronosporales</taxon>
        <taxon>Peronosporaceae</taxon>
        <taxon>Phytophthora</taxon>
    </lineage>
</organism>
<protein>
    <submittedName>
        <fullName evidence="1">Uncharacterized protein</fullName>
    </submittedName>
</protein>
<sequence>MPPIVAVTWASAGATVIDMFDPGNVGGSNIKEYRQFTRADDEVEFAAVFSGAHGLSLEIAVFRHRND</sequence>
<reference evidence="1" key="1">
    <citation type="submission" date="2021-01" db="EMBL/GenBank/DDBJ databases">
        <title>Phytophthora aleatoria, a newly-described species from Pinus radiata is distinct from Phytophthora cactorum isolates based on comparative genomics.</title>
        <authorList>
            <person name="Mcdougal R."/>
            <person name="Panda P."/>
            <person name="Williams N."/>
            <person name="Studholme D.J."/>
        </authorList>
    </citation>
    <scope>NUCLEOTIDE SEQUENCE</scope>
    <source>
        <strain evidence="1">NZFS 3830</strain>
    </source>
</reference>
<evidence type="ECO:0000313" key="2">
    <source>
        <dbReference type="Proteomes" id="UP000688947"/>
    </source>
</evidence>
<gene>
    <name evidence="1" type="ORF">JG687_00018558</name>
</gene>
<dbReference type="AlphaFoldDB" id="A0A8T1TMD4"/>
<dbReference type="Proteomes" id="UP000688947">
    <property type="component" value="Unassembled WGS sequence"/>
</dbReference>
<accession>A0A8T1TMD4</accession>
<proteinExistence type="predicted"/>
<evidence type="ECO:0000313" key="1">
    <source>
        <dbReference type="EMBL" id="KAG6943288.1"/>
    </source>
</evidence>
<comment type="caution">
    <text evidence="1">The sequence shown here is derived from an EMBL/GenBank/DDBJ whole genome shotgun (WGS) entry which is preliminary data.</text>
</comment>
<dbReference type="EMBL" id="JAENGZ010002615">
    <property type="protein sequence ID" value="KAG6943288.1"/>
    <property type="molecule type" value="Genomic_DNA"/>
</dbReference>